<accession>A0A8J6PQR4</accession>
<keyword evidence="5 8" id="KW-0812">Transmembrane</keyword>
<keyword evidence="7 8" id="KW-0472">Membrane</keyword>
<dbReference type="RefSeq" id="WP_188162750.1">
    <property type="nucleotide sequence ID" value="NZ_JACVVX010000001.1"/>
</dbReference>
<evidence type="ECO:0000313" key="10">
    <source>
        <dbReference type="EMBL" id="MBD0413309.1"/>
    </source>
</evidence>
<feature type="transmembrane region" description="Helical" evidence="8">
    <location>
        <begin position="244"/>
        <end position="269"/>
    </location>
</feature>
<dbReference type="GO" id="GO:0016763">
    <property type="term" value="F:pentosyltransferase activity"/>
    <property type="evidence" value="ECO:0007669"/>
    <property type="project" value="TreeGrafter"/>
</dbReference>
<feature type="transmembrane region" description="Helical" evidence="8">
    <location>
        <begin position="84"/>
        <end position="104"/>
    </location>
</feature>
<evidence type="ECO:0000256" key="8">
    <source>
        <dbReference type="SAM" id="Phobius"/>
    </source>
</evidence>
<keyword evidence="3" id="KW-0328">Glycosyltransferase</keyword>
<evidence type="ECO:0000256" key="5">
    <source>
        <dbReference type="ARBA" id="ARBA00022692"/>
    </source>
</evidence>
<evidence type="ECO:0000313" key="11">
    <source>
        <dbReference type="Proteomes" id="UP000643405"/>
    </source>
</evidence>
<keyword evidence="11" id="KW-1185">Reference proteome</keyword>
<protein>
    <submittedName>
        <fullName evidence="10">Glycosyltransferase family 39 protein</fullName>
    </submittedName>
</protein>
<dbReference type="InterPro" id="IPR050297">
    <property type="entry name" value="LipidA_mod_glycosyltrf_83"/>
</dbReference>
<evidence type="ECO:0000259" key="9">
    <source>
        <dbReference type="Pfam" id="PF13231"/>
    </source>
</evidence>
<dbReference type="Proteomes" id="UP000643405">
    <property type="component" value="Unassembled WGS sequence"/>
</dbReference>
<comment type="subcellular location">
    <subcellularLocation>
        <location evidence="1">Cell membrane</location>
        <topology evidence="1">Multi-pass membrane protein</topology>
    </subcellularLocation>
</comment>
<keyword evidence="4" id="KW-0808">Transferase</keyword>
<feature type="transmembrane region" description="Helical" evidence="8">
    <location>
        <begin position="295"/>
        <end position="316"/>
    </location>
</feature>
<sequence length="500" mass="55106">MNEPSGRPGFRMETALIWATVVLFTLALTVHADVSRINLDRHGDMVENYAWGTLWQWGYYKHPPFFGWLTAAWFSVFPRIETNYFFFSALNSALALLAVWRIAARYGDARLQLLAVYCAAVVPPIAFLAIKYNANSAMTPVWAWLFVFYLRGLERGKLLDAAILGILAGIAMLTKYHSGVLLAALFAHGLIDKKARPLLLSLFGAVTLAAFLVVMVPHVLWLFRNEFRPFVYAASQGDGLWFDVFYSAVKFVLAIPLYALPALLLALFLHDKTDISAPAYRNGIRSLTETVQGRALLVMCVGPTILTVILGIAAGAEISAGWSIPFYTPFSVLIAYLVPAALRQTNMRRATTAVMVYFAAMIGSAPIIKYLERGNTVSNLSVPIANVAKAVDGIWSRQGSGQPGFYIAGEIFLANGVSFYSKYDPLIVEGNSLAFSRDYVNRKLLVRTGAMAICLSSDTECITAVGKIMPKSAFRQPLIVLGLDGTTKWRFTVWVLPPRG</sequence>
<dbReference type="InterPro" id="IPR038731">
    <property type="entry name" value="RgtA/B/C-like"/>
</dbReference>
<dbReference type="AlphaFoldDB" id="A0A8J6PQR4"/>
<organism evidence="10 11">
    <name type="scientific">Oryzicola mucosus</name>
    <dbReference type="NCBI Taxonomy" id="2767425"/>
    <lineage>
        <taxon>Bacteria</taxon>
        <taxon>Pseudomonadati</taxon>
        <taxon>Pseudomonadota</taxon>
        <taxon>Alphaproteobacteria</taxon>
        <taxon>Hyphomicrobiales</taxon>
        <taxon>Phyllobacteriaceae</taxon>
        <taxon>Oryzicola</taxon>
    </lineage>
</organism>
<keyword evidence="6 8" id="KW-1133">Transmembrane helix</keyword>
<feature type="transmembrane region" description="Helical" evidence="8">
    <location>
        <begin position="161"/>
        <end position="186"/>
    </location>
</feature>
<reference evidence="10" key="1">
    <citation type="submission" date="2020-09" db="EMBL/GenBank/DDBJ databases">
        <title>Genome seq and assembly of Tianweitania sp.</title>
        <authorList>
            <person name="Chhetri G."/>
        </authorList>
    </citation>
    <scope>NUCLEOTIDE SEQUENCE</scope>
    <source>
        <strain evidence="10">Rool2</strain>
    </source>
</reference>
<feature type="transmembrane region" description="Helical" evidence="8">
    <location>
        <begin position="322"/>
        <end position="342"/>
    </location>
</feature>
<evidence type="ECO:0000256" key="7">
    <source>
        <dbReference type="ARBA" id="ARBA00023136"/>
    </source>
</evidence>
<comment type="caution">
    <text evidence="10">The sequence shown here is derived from an EMBL/GenBank/DDBJ whole genome shotgun (WGS) entry which is preliminary data.</text>
</comment>
<dbReference type="GO" id="GO:0009103">
    <property type="term" value="P:lipopolysaccharide biosynthetic process"/>
    <property type="evidence" value="ECO:0007669"/>
    <property type="project" value="UniProtKB-ARBA"/>
</dbReference>
<dbReference type="EMBL" id="JACVVX010000001">
    <property type="protein sequence ID" value="MBD0413309.1"/>
    <property type="molecule type" value="Genomic_DNA"/>
</dbReference>
<feature type="transmembrane region" description="Helical" evidence="8">
    <location>
        <begin position="111"/>
        <end position="130"/>
    </location>
</feature>
<dbReference type="PANTHER" id="PTHR33908">
    <property type="entry name" value="MANNOSYLTRANSFERASE YKCB-RELATED"/>
    <property type="match status" value="1"/>
</dbReference>
<evidence type="ECO:0000256" key="1">
    <source>
        <dbReference type="ARBA" id="ARBA00004651"/>
    </source>
</evidence>
<evidence type="ECO:0000256" key="6">
    <source>
        <dbReference type="ARBA" id="ARBA00022989"/>
    </source>
</evidence>
<feature type="domain" description="Glycosyltransferase RgtA/B/C/D-like" evidence="9">
    <location>
        <begin position="61"/>
        <end position="221"/>
    </location>
</feature>
<dbReference type="Pfam" id="PF13231">
    <property type="entry name" value="PMT_2"/>
    <property type="match status" value="1"/>
</dbReference>
<gene>
    <name evidence="10" type="ORF">ICI42_01390</name>
</gene>
<feature type="transmembrane region" description="Helical" evidence="8">
    <location>
        <begin position="354"/>
        <end position="371"/>
    </location>
</feature>
<dbReference type="PANTHER" id="PTHR33908:SF9">
    <property type="entry name" value="BLL5595 PROTEIN"/>
    <property type="match status" value="1"/>
</dbReference>
<evidence type="ECO:0000256" key="2">
    <source>
        <dbReference type="ARBA" id="ARBA00022475"/>
    </source>
</evidence>
<dbReference type="GO" id="GO:0005886">
    <property type="term" value="C:plasma membrane"/>
    <property type="evidence" value="ECO:0007669"/>
    <property type="project" value="UniProtKB-SubCell"/>
</dbReference>
<evidence type="ECO:0000256" key="4">
    <source>
        <dbReference type="ARBA" id="ARBA00022679"/>
    </source>
</evidence>
<evidence type="ECO:0000256" key="3">
    <source>
        <dbReference type="ARBA" id="ARBA00022676"/>
    </source>
</evidence>
<proteinExistence type="predicted"/>
<name>A0A8J6PQR4_9HYPH</name>
<feature type="transmembrane region" description="Helical" evidence="8">
    <location>
        <begin position="198"/>
        <end position="224"/>
    </location>
</feature>
<keyword evidence="2" id="KW-1003">Cell membrane</keyword>